<proteinExistence type="predicted"/>
<comment type="caution">
    <text evidence="1">The sequence shown here is derived from an EMBL/GenBank/DDBJ whole genome shotgun (WGS) entry which is preliminary data.</text>
</comment>
<organism evidence="1 2">
    <name type="scientific">Dallia pectoralis</name>
    <name type="common">Alaska blackfish</name>
    <dbReference type="NCBI Taxonomy" id="75939"/>
    <lineage>
        <taxon>Eukaryota</taxon>
        <taxon>Metazoa</taxon>
        <taxon>Chordata</taxon>
        <taxon>Craniata</taxon>
        <taxon>Vertebrata</taxon>
        <taxon>Euteleostomi</taxon>
        <taxon>Actinopterygii</taxon>
        <taxon>Neopterygii</taxon>
        <taxon>Teleostei</taxon>
        <taxon>Protacanthopterygii</taxon>
        <taxon>Esociformes</taxon>
        <taxon>Umbridae</taxon>
        <taxon>Dallia</taxon>
    </lineage>
</organism>
<dbReference type="Proteomes" id="UP001157502">
    <property type="component" value="Chromosome 14"/>
</dbReference>
<accession>A0ACC2GCR0</accession>
<keyword evidence="2" id="KW-1185">Reference proteome</keyword>
<gene>
    <name evidence="1" type="ORF">DPEC_G00169460</name>
</gene>
<protein>
    <submittedName>
        <fullName evidence="1">Uncharacterized protein</fullName>
    </submittedName>
</protein>
<evidence type="ECO:0000313" key="2">
    <source>
        <dbReference type="Proteomes" id="UP001157502"/>
    </source>
</evidence>
<reference evidence="1" key="1">
    <citation type="submission" date="2021-05" db="EMBL/GenBank/DDBJ databases">
        <authorList>
            <person name="Pan Q."/>
            <person name="Jouanno E."/>
            <person name="Zahm M."/>
            <person name="Klopp C."/>
            <person name="Cabau C."/>
            <person name="Louis A."/>
            <person name="Berthelot C."/>
            <person name="Parey E."/>
            <person name="Roest Crollius H."/>
            <person name="Montfort J."/>
            <person name="Robinson-Rechavi M."/>
            <person name="Bouchez O."/>
            <person name="Lampietro C."/>
            <person name="Lopez Roques C."/>
            <person name="Donnadieu C."/>
            <person name="Postlethwait J."/>
            <person name="Bobe J."/>
            <person name="Dillon D."/>
            <person name="Chandos A."/>
            <person name="von Hippel F."/>
            <person name="Guiguen Y."/>
        </authorList>
    </citation>
    <scope>NUCLEOTIDE SEQUENCE</scope>
    <source>
        <strain evidence="1">YG-Jan2019</strain>
    </source>
</reference>
<name>A0ACC2GCR0_DALPE</name>
<sequence>MTTSRVRKTLSDEVENSLCSLTEDNLHHLCKCSEISGKDVGKDNKRSLRRVILEAFWEKVDSEEQEGQGIYWLLRLQEDIRRVREEDGGAPLSSTQSSGGDRDGGDTSLLTTNILVGERVGPNQSNSDARHTEKLDEEVVFDDPLEADTDPESVTSEHKERLEAGFLHPSSPARGLLPGLEEFSEPLRTTGEPDVGSEAPEGDSTCQRELCGQRGFTKNLPEKHHAADDPDTSLSKSKQTDKQLQRRRGKTTDHSCTLCEKRFPRQAQLKIHQRIHSGEKPYCCSQCGKAFNQKGHLKMHNKTHTQERLHPCSACDKRFALKSSLTVHEKTHMPSTESLHECSYCEKKFSVLAAFKCHLKMHTQDKTFQCSDCGVQFIHASSLKAHELKHKPAAERPYRCTECDAGFTNKDRHV</sequence>
<dbReference type="EMBL" id="CM055741">
    <property type="protein sequence ID" value="KAJ8001434.1"/>
    <property type="molecule type" value="Genomic_DNA"/>
</dbReference>
<evidence type="ECO:0000313" key="1">
    <source>
        <dbReference type="EMBL" id="KAJ8001434.1"/>
    </source>
</evidence>